<dbReference type="Proteomes" id="UP001316803">
    <property type="component" value="Unassembled WGS sequence"/>
</dbReference>
<feature type="compositionally biased region" description="Polar residues" evidence="1">
    <location>
        <begin position="136"/>
        <end position="147"/>
    </location>
</feature>
<feature type="compositionally biased region" description="Low complexity" evidence="1">
    <location>
        <begin position="335"/>
        <end position="355"/>
    </location>
</feature>
<reference evidence="2 3" key="1">
    <citation type="submission" date="2022-12" db="EMBL/GenBank/DDBJ databases">
        <title>Genomic features and morphological characterization of a novel Knufia sp. strain isolated from spacecraft assembly facility.</title>
        <authorList>
            <person name="Teixeira M."/>
            <person name="Chander A.M."/>
            <person name="Stajich J.E."/>
            <person name="Venkateswaran K."/>
        </authorList>
    </citation>
    <scope>NUCLEOTIDE SEQUENCE [LARGE SCALE GENOMIC DNA]</scope>
    <source>
        <strain evidence="2 3">FJI-L2-BK-P2</strain>
    </source>
</reference>
<organism evidence="2 3">
    <name type="scientific">Knufia fluminis</name>
    <dbReference type="NCBI Taxonomy" id="191047"/>
    <lineage>
        <taxon>Eukaryota</taxon>
        <taxon>Fungi</taxon>
        <taxon>Dikarya</taxon>
        <taxon>Ascomycota</taxon>
        <taxon>Pezizomycotina</taxon>
        <taxon>Eurotiomycetes</taxon>
        <taxon>Chaetothyriomycetidae</taxon>
        <taxon>Chaetothyriales</taxon>
        <taxon>Trichomeriaceae</taxon>
        <taxon>Knufia</taxon>
    </lineage>
</organism>
<feature type="region of interest" description="Disordered" evidence="1">
    <location>
        <begin position="27"/>
        <end position="87"/>
    </location>
</feature>
<feature type="region of interest" description="Disordered" evidence="1">
    <location>
        <begin position="166"/>
        <end position="415"/>
    </location>
</feature>
<dbReference type="EMBL" id="JAKLMC020000020">
    <property type="protein sequence ID" value="KAK5951530.1"/>
    <property type="molecule type" value="Genomic_DNA"/>
</dbReference>
<gene>
    <name evidence="2" type="ORF">OHC33_007586</name>
</gene>
<feature type="compositionally biased region" description="Basic and acidic residues" evidence="1">
    <location>
        <begin position="383"/>
        <end position="392"/>
    </location>
</feature>
<name>A0AAN8I6F1_9EURO</name>
<accession>A0AAN8I6F1</accession>
<evidence type="ECO:0000256" key="1">
    <source>
        <dbReference type="SAM" id="MobiDB-lite"/>
    </source>
</evidence>
<dbReference type="AlphaFoldDB" id="A0AAN8I6F1"/>
<proteinExistence type="predicted"/>
<keyword evidence="3" id="KW-1185">Reference proteome</keyword>
<feature type="compositionally biased region" description="Low complexity" evidence="1">
    <location>
        <begin position="78"/>
        <end position="87"/>
    </location>
</feature>
<feature type="region of interest" description="Disordered" evidence="1">
    <location>
        <begin position="1"/>
        <end position="20"/>
    </location>
</feature>
<sequence length="415" mass="44537">MPETQTKRKRAGEGGLIRQNRAKYQKIIASKRDDYEDDDASMSDASTRDAEPESSIDSPPSPLPSRFTAVRPPHPTPADHAAAARTNTAYDRDPISIAEFSFMGDQAEEAARQVEKEVAMTSDPNGRLYVSATHGAESSTPMMQDASTGFRDARPSSLLSFNPFANTLPTPAAASHLSASETSRSPSPIPITPKKGRPTIDDSIREYAPVPSEIIGHNVDTGSPVYLSGSKTVPSRARKSRHASASTKGTGGAVDEDSADEDLSNNKVGRSTGKGKAKEKAPRKSTAKAAKTAAAKVPAKKTPATKTPSTKPSTKPTKKPAAVKRQPAPSETKPSESPFTIPTSPPTSTILSAITNAPLTPEHTDQKDETLRKQERRKHRAQREKELVEARKTWQAGGHKMPRNWGLVGLPEDEA</sequence>
<feature type="compositionally biased region" description="Acidic residues" evidence="1">
    <location>
        <begin position="254"/>
        <end position="263"/>
    </location>
</feature>
<feature type="compositionally biased region" description="Low complexity" evidence="1">
    <location>
        <begin position="287"/>
        <end position="315"/>
    </location>
</feature>
<comment type="caution">
    <text evidence="2">The sequence shown here is derived from an EMBL/GenBank/DDBJ whole genome shotgun (WGS) entry which is preliminary data.</text>
</comment>
<protein>
    <submittedName>
        <fullName evidence="2">Uncharacterized protein</fullName>
    </submittedName>
</protein>
<feature type="compositionally biased region" description="Basic and acidic residues" evidence="1">
    <location>
        <begin position="362"/>
        <end position="373"/>
    </location>
</feature>
<evidence type="ECO:0000313" key="3">
    <source>
        <dbReference type="Proteomes" id="UP001316803"/>
    </source>
</evidence>
<feature type="region of interest" description="Disordered" evidence="1">
    <location>
        <begin position="119"/>
        <end position="151"/>
    </location>
</feature>
<evidence type="ECO:0000313" key="2">
    <source>
        <dbReference type="EMBL" id="KAK5951530.1"/>
    </source>
</evidence>